<feature type="active site" evidence="6">
    <location>
        <position position="38"/>
    </location>
</feature>
<evidence type="ECO:0000313" key="9">
    <source>
        <dbReference type="EMBL" id="KRL56992.1"/>
    </source>
</evidence>
<keyword evidence="7" id="KW-0812">Transmembrane</keyword>
<dbReference type="STRING" id="1114972.FD35_GL001289"/>
<dbReference type="EMBL" id="AZFF01000002">
    <property type="protein sequence ID" value="KRL56992.1"/>
    <property type="molecule type" value="Genomic_DNA"/>
</dbReference>
<dbReference type="Proteomes" id="UP000051999">
    <property type="component" value="Unassembled WGS sequence"/>
</dbReference>
<dbReference type="InterPro" id="IPR019758">
    <property type="entry name" value="Pept_S26A_signal_pept_1_CS"/>
</dbReference>
<dbReference type="Gene3D" id="2.10.109.10">
    <property type="entry name" value="Umud Fragment, subunit A"/>
    <property type="match status" value="1"/>
</dbReference>
<gene>
    <name evidence="9" type="ORF">FD35_GL001289</name>
</gene>
<feature type="transmembrane region" description="Helical" evidence="7">
    <location>
        <begin position="7"/>
        <end position="33"/>
    </location>
</feature>
<dbReference type="RefSeq" id="WP_017262583.1">
    <property type="nucleotide sequence ID" value="NZ_AUAW01000004.1"/>
</dbReference>
<dbReference type="NCBIfam" id="TIGR02227">
    <property type="entry name" value="sigpep_I_bact"/>
    <property type="match status" value="1"/>
</dbReference>
<evidence type="ECO:0000256" key="7">
    <source>
        <dbReference type="RuleBase" id="RU362042"/>
    </source>
</evidence>
<reference evidence="9 10" key="1">
    <citation type="journal article" date="2015" name="Genome Announc.">
        <title>Expanding the biotechnology potential of lactobacilli through comparative genomics of 213 strains and associated genera.</title>
        <authorList>
            <person name="Sun Z."/>
            <person name="Harris H.M."/>
            <person name="McCann A."/>
            <person name="Guo C."/>
            <person name="Argimon S."/>
            <person name="Zhang W."/>
            <person name="Yang X."/>
            <person name="Jeffery I.B."/>
            <person name="Cooney J.C."/>
            <person name="Kagawa T.F."/>
            <person name="Liu W."/>
            <person name="Song Y."/>
            <person name="Salvetti E."/>
            <person name="Wrobel A."/>
            <person name="Rasinkangas P."/>
            <person name="Parkhill J."/>
            <person name="Rea M.C."/>
            <person name="O'Sullivan O."/>
            <person name="Ritari J."/>
            <person name="Douillard F.P."/>
            <person name="Paul Ross R."/>
            <person name="Yang R."/>
            <person name="Briner A.E."/>
            <person name="Felis G.E."/>
            <person name="de Vos W.M."/>
            <person name="Barrangou R."/>
            <person name="Klaenhammer T.R."/>
            <person name="Caufield P.W."/>
            <person name="Cui Y."/>
            <person name="Zhang H."/>
            <person name="O'Toole P.W."/>
        </authorList>
    </citation>
    <scope>NUCLEOTIDE SEQUENCE [LARGE SCALE GENOMIC DNA]</scope>
    <source>
        <strain evidence="9 10">DSM 15814</strain>
    </source>
</reference>
<dbReference type="PANTHER" id="PTHR43390:SF1">
    <property type="entry name" value="CHLOROPLAST PROCESSING PEPTIDASE"/>
    <property type="match status" value="1"/>
</dbReference>
<dbReference type="PROSITE" id="PS00761">
    <property type="entry name" value="SPASE_I_3"/>
    <property type="match status" value="1"/>
</dbReference>
<organism evidence="9 10">
    <name type="scientific">Furfurilactobacillus rossiae DSM 15814</name>
    <dbReference type="NCBI Taxonomy" id="1114972"/>
    <lineage>
        <taxon>Bacteria</taxon>
        <taxon>Bacillati</taxon>
        <taxon>Bacillota</taxon>
        <taxon>Bacilli</taxon>
        <taxon>Lactobacillales</taxon>
        <taxon>Lactobacillaceae</taxon>
        <taxon>Furfurilactobacillus</taxon>
    </lineage>
</organism>
<protein>
    <recommendedName>
        <fullName evidence="4 7">Signal peptidase I</fullName>
        <ecNumber evidence="4 7">3.4.21.89</ecNumber>
    </recommendedName>
</protein>
<dbReference type="CDD" id="cd06530">
    <property type="entry name" value="S26_SPase_I"/>
    <property type="match status" value="1"/>
</dbReference>
<keyword evidence="10" id="KW-1185">Reference proteome</keyword>
<evidence type="ECO:0000313" key="10">
    <source>
        <dbReference type="Proteomes" id="UP000051999"/>
    </source>
</evidence>
<dbReference type="EC" id="3.4.21.89" evidence="4 7"/>
<sequence length="200" mass="22418">MKTLKSIVSVITALLIGVIVAFVIKATLFQFAYVAGPSMQPNLEDRERVAMFNRAPIRHNSVIIFDAQGEDPNATSHIDYVKRVIGMPGDTVESKNGVLYVNNRKINQSYIGATERNQGTGNWTLSSLAEQHDWQVKSSTVPKGMYFVLGDHRSVSNDSRYWGFVQQKKVAGVVKVPFWTSTASKRFNINQAYKTWTADK</sequence>
<evidence type="ECO:0000256" key="5">
    <source>
        <dbReference type="ARBA" id="ARBA00022801"/>
    </source>
</evidence>
<keyword evidence="7" id="KW-0645">Protease</keyword>
<comment type="catalytic activity">
    <reaction evidence="1 7">
        <text>Cleavage of hydrophobic, N-terminal signal or leader sequences from secreted and periplasmic proteins.</text>
        <dbReference type="EC" id="3.4.21.89"/>
    </reaction>
</comment>
<accession>A0A0R1RJ10</accession>
<dbReference type="GO" id="GO:0005886">
    <property type="term" value="C:plasma membrane"/>
    <property type="evidence" value="ECO:0007669"/>
    <property type="project" value="UniProtKB-SubCell"/>
</dbReference>
<dbReference type="PANTHER" id="PTHR43390">
    <property type="entry name" value="SIGNAL PEPTIDASE I"/>
    <property type="match status" value="1"/>
</dbReference>
<name>A0A0R1RJ10_9LACO</name>
<dbReference type="PATRIC" id="fig|1114972.6.peg.1307"/>
<dbReference type="InterPro" id="IPR036286">
    <property type="entry name" value="LexA/Signal_pep-like_sf"/>
</dbReference>
<comment type="similarity">
    <text evidence="3 7">Belongs to the peptidase S26 family.</text>
</comment>
<dbReference type="Pfam" id="PF10502">
    <property type="entry name" value="Peptidase_S26"/>
    <property type="match status" value="1"/>
</dbReference>
<keyword evidence="5 7" id="KW-0378">Hydrolase</keyword>
<evidence type="ECO:0000256" key="4">
    <source>
        <dbReference type="ARBA" id="ARBA00013208"/>
    </source>
</evidence>
<keyword evidence="7" id="KW-1133">Transmembrane helix</keyword>
<dbReference type="InterPro" id="IPR000223">
    <property type="entry name" value="Pept_S26A_signal_pept_1"/>
</dbReference>
<dbReference type="AlphaFoldDB" id="A0A0R1RJ10"/>
<dbReference type="eggNOG" id="COG0681">
    <property type="taxonomic scope" value="Bacteria"/>
</dbReference>
<feature type="domain" description="Peptidase S26" evidence="8">
    <location>
        <begin position="9"/>
        <end position="179"/>
    </location>
</feature>
<evidence type="ECO:0000259" key="8">
    <source>
        <dbReference type="Pfam" id="PF10502"/>
    </source>
</evidence>
<evidence type="ECO:0000256" key="6">
    <source>
        <dbReference type="PIRSR" id="PIRSR600223-1"/>
    </source>
</evidence>
<dbReference type="SUPFAM" id="SSF51306">
    <property type="entry name" value="LexA/Signal peptidase"/>
    <property type="match status" value="1"/>
</dbReference>
<dbReference type="GO" id="GO:0009003">
    <property type="term" value="F:signal peptidase activity"/>
    <property type="evidence" value="ECO:0007669"/>
    <property type="project" value="UniProtKB-EC"/>
</dbReference>
<comment type="caution">
    <text evidence="9">The sequence shown here is derived from an EMBL/GenBank/DDBJ whole genome shotgun (WGS) entry which is preliminary data.</text>
</comment>
<evidence type="ECO:0000256" key="2">
    <source>
        <dbReference type="ARBA" id="ARBA00004401"/>
    </source>
</evidence>
<dbReference type="GO" id="GO:0004252">
    <property type="term" value="F:serine-type endopeptidase activity"/>
    <property type="evidence" value="ECO:0007669"/>
    <property type="project" value="InterPro"/>
</dbReference>
<proteinExistence type="inferred from homology"/>
<comment type="subcellular location">
    <subcellularLocation>
        <location evidence="2">Cell membrane</location>
        <topology evidence="2">Single-pass type II membrane protein</topology>
    </subcellularLocation>
    <subcellularLocation>
        <location evidence="7">Membrane</location>
        <topology evidence="7">Single-pass type II membrane protein</topology>
    </subcellularLocation>
</comment>
<evidence type="ECO:0000256" key="1">
    <source>
        <dbReference type="ARBA" id="ARBA00000677"/>
    </source>
</evidence>
<dbReference type="PRINTS" id="PR00727">
    <property type="entry name" value="LEADERPTASE"/>
</dbReference>
<dbReference type="OrthoDB" id="9802919at2"/>
<evidence type="ECO:0000256" key="3">
    <source>
        <dbReference type="ARBA" id="ARBA00009370"/>
    </source>
</evidence>
<feature type="active site" evidence="6">
    <location>
        <position position="82"/>
    </location>
</feature>
<dbReference type="InterPro" id="IPR019533">
    <property type="entry name" value="Peptidase_S26"/>
</dbReference>
<dbReference type="GO" id="GO:0006465">
    <property type="term" value="P:signal peptide processing"/>
    <property type="evidence" value="ECO:0007669"/>
    <property type="project" value="InterPro"/>
</dbReference>
<keyword evidence="7" id="KW-0472">Membrane</keyword>